<organism evidence="2 3">
    <name type="scientific">Adineta ricciae</name>
    <name type="common">Rotifer</name>
    <dbReference type="NCBI Taxonomy" id="249248"/>
    <lineage>
        <taxon>Eukaryota</taxon>
        <taxon>Metazoa</taxon>
        <taxon>Spiralia</taxon>
        <taxon>Gnathifera</taxon>
        <taxon>Rotifera</taxon>
        <taxon>Eurotatoria</taxon>
        <taxon>Bdelloidea</taxon>
        <taxon>Adinetida</taxon>
        <taxon>Adinetidae</taxon>
        <taxon>Adineta</taxon>
    </lineage>
</organism>
<dbReference type="Proteomes" id="UP000663852">
    <property type="component" value="Unassembled WGS sequence"/>
</dbReference>
<comment type="caution">
    <text evidence="2">The sequence shown here is derived from an EMBL/GenBank/DDBJ whole genome shotgun (WGS) entry which is preliminary data.</text>
</comment>
<protein>
    <recommendedName>
        <fullName evidence="1">DDE-1 domain-containing protein</fullName>
    </recommendedName>
</protein>
<gene>
    <name evidence="2" type="ORF">EDS130_LOCUS43156</name>
</gene>
<dbReference type="OrthoDB" id="8016097at2759"/>
<proteinExistence type="predicted"/>
<feature type="domain" description="DDE-1" evidence="1">
    <location>
        <begin position="47"/>
        <end position="180"/>
    </location>
</feature>
<accession>A0A815U5V4</accession>
<dbReference type="AlphaFoldDB" id="A0A815U5V4"/>
<sequence>MGAFLPRDICNFDESPISLFGDQTSRTLNYVNVDNEVENPICSKRFATVILTIFPKGNDRVGPTLLFRGKGRISSQETNQYSKNVKVFFTQKAAMNTETMHKFVDYWYGQINDGNPKLMITDSYGCHLNSQVTQSLRRKSVVVAVVPKGCTQYLQLLDTLVFSTFKSNYFNATEEFLEKNGNRTALKLTASQSRVLCTRLTWEAWKRTLKSIDLKKGFLEIGYTWCNNSIVTPRTLPGYKYDPSCVPEIQLDDDENDNDTTTRIEEDATADRCEASTI</sequence>
<name>A0A815U5V4_ADIRI</name>
<dbReference type="GO" id="GO:0003676">
    <property type="term" value="F:nucleic acid binding"/>
    <property type="evidence" value="ECO:0007669"/>
    <property type="project" value="InterPro"/>
</dbReference>
<evidence type="ECO:0000313" key="2">
    <source>
        <dbReference type="EMBL" id="CAF1509623.1"/>
    </source>
</evidence>
<reference evidence="2" key="1">
    <citation type="submission" date="2021-02" db="EMBL/GenBank/DDBJ databases">
        <authorList>
            <person name="Nowell W R."/>
        </authorList>
    </citation>
    <scope>NUCLEOTIDE SEQUENCE</scope>
</reference>
<evidence type="ECO:0000313" key="3">
    <source>
        <dbReference type="Proteomes" id="UP000663852"/>
    </source>
</evidence>
<dbReference type="EMBL" id="CAJNOJ010000684">
    <property type="protein sequence ID" value="CAF1509623.1"/>
    <property type="molecule type" value="Genomic_DNA"/>
</dbReference>
<evidence type="ECO:0000259" key="1">
    <source>
        <dbReference type="Pfam" id="PF03184"/>
    </source>
</evidence>
<dbReference type="Pfam" id="PF03184">
    <property type="entry name" value="DDE_1"/>
    <property type="match status" value="1"/>
</dbReference>
<dbReference type="InterPro" id="IPR004875">
    <property type="entry name" value="DDE_SF_endonuclease_dom"/>
</dbReference>